<evidence type="ECO:0000256" key="1">
    <source>
        <dbReference type="SAM" id="MobiDB-lite"/>
    </source>
</evidence>
<dbReference type="Pfam" id="PF04325">
    <property type="entry name" value="DUF465"/>
    <property type="match status" value="1"/>
</dbReference>
<sequence>MMTDRGGLAGRDAGIRRQSMSDRHDLLHEFPEHRDRIHELKATNNHFARLFDEYHEVDQSIHRMVDNIEPACDERMEAMKRHRLHLKDELYAMMKAAEA</sequence>
<dbReference type="InterPro" id="IPR038444">
    <property type="entry name" value="DUF465_sf"/>
</dbReference>
<dbReference type="HOGENOM" id="CLU_165482_0_1_5"/>
<dbReference type="STRING" id="414684.RC1_0855"/>
<keyword evidence="3" id="KW-1185">Reference proteome</keyword>
<dbReference type="EMBL" id="CP000613">
    <property type="protein sequence ID" value="ACI98285.1"/>
    <property type="molecule type" value="Genomic_DNA"/>
</dbReference>
<proteinExistence type="predicted"/>
<organism evidence="2 3">
    <name type="scientific">Rhodospirillum centenum (strain ATCC 51521 / SW)</name>
    <dbReference type="NCBI Taxonomy" id="414684"/>
    <lineage>
        <taxon>Bacteria</taxon>
        <taxon>Pseudomonadati</taxon>
        <taxon>Pseudomonadota</taxon>
        <taxon>Alphaproteobacteria</taxon>
        <taxon>Rhodospirillales</taxon>
        <taxon>Rhodospirillaceae</taxon>
        <taxon>Rhodospirillum</taxon>
    </lineage>
</organism>
<dbReference type="InterPro" id="IPR007420">
    <property type="entry name" value="DUF465"/>
</dbReference>
<dbReference type="AlphaFoldDB" id="B6IS49"/>
<evidence type="ECO:0000313" key="2">
    <source>
        <dbReference type="EMBL" id="ACI98285.1"/>
    </source>
</evidence>
<reference evidence="2 3" key="1">
    <citation type="journal article" date="2010" name="BMC Genomics">
        <title>Metabolic flexibility revealed in the genome of the cyst-forming alpha-1 proteobacterium Rhodospirillum centenum.</title>
        <authorList>
            <person name="Lu Y.K."/>
            <person name="Marden J."/>
            <person name="Han M."/>
            <person name="Swingley W.D."/>
            <person name="Mastrian S.D."/>
            <person name="Chowdhury S.R."/>
            <person name="Hao J."/>
            <person name="Helmy T."/>
            <person name="Kim S."/>
            <person name="Kurdoglu A.A."/>
            <person name="Matthies H.J."/>
            <person name="Rollo D."/>
            <person name="Stothard P."/>
            <person name="Blankenship R.E."/>
            <person name="Bauer C.E."/>
            <person name="Touchman J.W."/>
        </authorList>
    </citation>
    <scope>NUCLEOTIDE SEQUENCE [LARGE SCALE GENOMIC DNA]</scope>
    <source>
        <strain evidence="3">ATCC 51521 / SW</strain>
    </source>
</reference>
<gene>
    <name evidence="2" type="ordered locus">RC1_0855</name>
</gene>
<protein>
    <submittedName>
        <fullName evidence="2">Conserved domain protein</fullName>
    </submittedName>
</protein>
<dbReference type="Proteomes" id="UP000001591">
    <property type="component" value="Chromosome"/>
</dbReference>
<feature type="region of interest" description="Disordered" evidence="1">
    <location>
        <begin position="1"/>
        <end position="20"/>
    </location>
</feature>
<dbReference type="Gene3D" id="6.10.280.50">
    <property type="match status" value="1"/>
</dbReference>
<dbReference type="KEGG" id="rce:RC1_0855"/>
<name>B6IS49_RHOCS</name>
<accession>B6IS49</accession>
<evidence type="ECO:0000313" key="3">
    <source>
        <dbReference type="Proteomes" id="UP000001591"/>
    </source>
</evidence>
<dbReference type="eggNOG" id="COG2841">
    <property type="taxonomic scope" value="Bacteria"/>
</dbReference>